<feature type="domain" description="Flavin reductase like" evidence="4">
    <location>
        <begin position="13"/>
        <end position="188"/>
    </location>
</feature>
<dbReference type="InterPro" id="IPR052174">
    <property type="entry name" value="Flavoredoxin"/>
</dbReference>
<evidence type="ECO:0000256" key="1">
    <source>
        <dbReference type="ARBA" id="ARBA00001917"/>
    </source>
</evidence>
<sequence length="198" mass="21811">MKTRVANLPVLYFGTPVALVSSVNPDGTTNLSPISSYWALSDTLVLGLSTTGQCFGNLSRCPEIVLNLPDASLWANVESIAATTGAEIVPDDKKRMGYRFEHNKFQRAGLTAKASESVIASRVAECPIQIEARLTRMHAIGSDEDEMVAAECKATRVHVHADLLTSAGRVELDRWRPLYYVFRHYYTLGAYLGKTFRA</sequence>
<keyword evidence="2" id="KW-0285">Flavoprotein</keyword>
<reference evidence="5 6" key="1">
    <citation type="submission" date="2018-10" db="EMBL/GenBank/DDBJ databases">
        <title>Paraburkholderia sp. 7MK8-2, isolated from soil.</title>
        <authorList>
            <person name="Gao Z.-H."/>
            <person name="Qiu L.-H."/>
        </authorList>
    </citation>
    <scope>NUCLEOTIDE SEQUENCE [LARGE SCALE GENOMIC DNA]</scope>
    <source>
        <strain evidence="5 6">7MK8-2</strain>
    </source>
</reference>
<comment type="cofactor">
    <cofactor evidence="1">
        <name>FMN</name>
        <dbReference type="ChEBI" id="CHEBI:58210"/>
    </cofactor>
</comment>
<dbReference type="PANTHER" id="PTHR43567">
    <property type="entry name" value="FLAVOREDOXIN-RELATED-RELATED"/>
    <property type="match status" value="1"/>
</dbReference>
<dbReference type="GO" id="GO:0010181">
    <property type="term" value="F:FMN binding"/>
    <property type="evidence" value="ECO:0007669"/>
    <property type="project" value="InterPro"/>
</dbReference>
<dbReference type="RefSeq" id="WP_121279769.1">
    <property type="nucleotide sequence ID" value="NZ_RBZV01000008.1"/>
</dbReference>
<dbReference type="EMBL" id="RBZV01000008">
    <property type="protein sequence ID" value="RKP46027.1"/>
    <property type="molecule type" value="Genomic_DNA"/>
</dbReference>
<keyword evidence="6" id="KW-1185">Reference proteome</keyword>
<dbReference type="Pfam" id="PF01613">
    <property type="entry name" value="Flavin_Reduct"/>
    <property type="match status" value="1"/>
</dbReference>
<protein>
    <submittedName>
        <fullName evidence="5">Flavin reductase family protein</fullName>
    </submittedName>
</protein>
<organism evidence="5 6">
    <name type="scientific">Trinickia fusca</name>
    <dbReference type="NCBI Taxonomy" id="2419777"/>
    <lineage>
        <taxon>Bacteria</taxon>
        <taxon>Pseudomonadati</taxon>
        <taxon>Pseudomonadota</taxon>
        <taxon>Betaproteobacteria</taxon>
        <taxon>Burkholderiales</taxon>
        <taxon>Burkholderiaceae</taxon>
        <taxon>Trinickia</taxon>
    </lineage>
</organism>
<dbReference type="PANTHER" id="PTHR43567:SF1">
    <property type="entry name" value="FLAVOREDOXIN"/>
    <property type="match status" value="1"/>
</dbReference>
<dbReference type="GO" id="GO:0016646">
    <property type="term" value="F:oxidoreductase activity, acting on the CH-NH group of donors, NAD or NADP as acceptor"/>
    <property type="evidence" value="ECO:0007669"/>
    <property type="project" value="UniProtKB-ARBA"/>
</dbReference>
<proteinExistence type="inferred from homology"/>
<comment type="similarity">
    <text evidence="3">Belongs to the flavoredoxin family.</text>
</comment>
<gene>
    <name evidence="5" type="ORF">D7S89_18830</name>
</gene>
<evidence type="ECO:0000256" key="3">
    <source>
        <dbReference type="ARBA" id="ARBA00038054"/>
    </source>
</evidence>
<evidence type="ECO:0000259" key="4">
    <source>
        <dbReference type="Pfam" id="PF01613"/>
    </source>
</evidence>
<dbReference type="AlphaFoldDB" id="A0A494X5S0"/>
<dbReference type="OrthoDB" id="5946411at2"/>
<dbReference type="Proteomes" id="UP000280434">
    <property type="component" value="Unassembled WGS sequence"/>
</dbReference>
<comment type="caution">
    <text evidence="5">The sequence shown here is derived from an EMBL/GenBank/DDBJ whole genome shotgun (WGS) entry which is preliminary data.</text>
</comment>
<dbReference type="InterPro" id="IPR012349">
    <property type="entry name" value="Split_barrel_FMN-bd"/>
</dbReference>
<evidence type="ECO:0000313" key="6">
    <source>
        <dbReference type="Proteomes" id="UP000280434"/>
    </source>
</evidence>
<evidence type="ECO:0000313" key="5">
    <source>
        <dbReference type="EMBL" id="RKP46027.1"/>
    </source>
</evidence>
<dbReference type="Gene3D" id="2.30.110.10">
    <property type="entry name" value="Electron Transport, Fmn-binding Protein, Chain A"/>
    <property type="match status" value="1"/>
</dbReference>
<accession>A0A494X5S0</accession>
<dbReference type="SUPFAM" id="SSF50475">
    <property type="entry name" value="FMN-binding split barrel"/>
    <property type="match status" value="1"/>
</dbReference>
<name>A0A494X5S0_9BURK</name>
<evidence type="ECO:0000256" key="2">
    <source>
        <dbReference type="ARBA" id="ARBA00022630"/>
    </source>
</evidence>
<dbReference type="InterPro" id="IPR002563">
    <property type="entry name" value="Flavin_Rdtase-like_dom"/>
</dbReference>